<dbReference type="Pfam" id="PF10055">
    <property type="entry name" value="DUF2292"/>
    <property type="match status" value="1"/>
</dbReference>
<gene>
    <name evidence="1" type="ORF">D9X91_09750</name>
</gene>
<proteinExistence type="predicted"/>
<evidence type="ECO:0000313" key="1">
    <source>
        <dbReference type="EMBL" id="RLQ95890.1"/>
    </source>
</evidence>
<protein>
    <submittedName>
        <fullName evidence="1">DUF2292 domain-containing protein</fullName>
    </submittedName>
</protein>
<reference evidence="1 2" key="1">
    <citation type="submission" date="2018-10" db="EMBL/GenBank/DDBJ databases">
        <title>Falsibacillus sp. genome draft.</title>
        <authorList>
            <person name="Shi S."/>
        </authorList>
    </citation>
    <scope>NUCLEOTIDE SEQUENCE [LARGE SCALE GENOMIC DNA]</scope>
    <source>
        <strain evidence="1 2">GY 10110</strain>
    </source>
</reference>
<evidence type="ECO:0000313" key="2">
    <source>
        <dbReference type="Proteomes" id="UP000276770"/>
    </source>
</evidence>
<sequence>MLEEKSEDEIMNKLKEMLKTVRFGSITLIVQDGRVIQLEKHEKVRFR</sequence>
<dbReference type="InterPro" id="IPR018743">
    <property type="entry name" value="DUF2292"/>
</dbReference>
<dbReference type="EMBL" id="RCVZ01000005">
    <property type="protein sequence ID" value="RLQ95890.1"/>
    <property type="molecule type" value="Genomic_DNA"/>
</dbReference>
<name>A0A3L7JZD9_9BACI</name>
<keyword evidence="2" id="KW-1185">Reference proteome</keyword>
<dbReference type="Proteomes" id="UP000276770">
    <property type="component" value="Unassembled WGS sequence"/>
</dbReference>
<comment type="caution">
    <text evidence="1">The sequence shown here is derived from an EMBL/GenBank/DDBJ whole genome shotgun (WGS) entry which is preliminary data.</text>
</comment>
<dbReference type="OrthoDB" id="1684946at2"/>
<organism evidence="1 2">
    <name type="scientific">Falsibacillus albus</name>
    <dbReference type="NCBI Taxonomy" id="2478915"/>
    <lineage>
        <taxon>Bacteria</taxon>
        <taxon>Bacillati</taxon>
        <taxon>Bacillota</taxon>
        <taxon>Bacilli</taxon>
        <taxon>Bacillales</taxon>
        <taxon>Bacillaceae</taxon>
        <taxon>Falsibacillus</taxon>
    </lineage>
</organism>
<accession>A0A3L7JZD9</accession>
<dbReference type="AlphaFoldDB" id="A0A3L7JZD9"/>